<dbReference type="GO" id="GO:0005524">
    <property type="term" value="F:ATP binding"/>
    <property type="evidence" value="ECO:0007669"/>
    <property type="project" value="UniProtKB-KW"/>
</dbReference>
<evidence type="ECO:0000313" key="11">
    <source>
        <dbReference type="Proteomes" id="UP000070422"/>
    </source>
</evidence>
<evidence type="ECO:0000256" key="6">
    <source>
        <dbReference type="ARBA" id="ARBA00022840"/>
    </source>
</evidence>
<dbReference type="STRING" id="87541.AWM71_04440"/>
<reference evidence="10 11" key="1">
    <citation type="submission" date="2016-01" db="EMBL/GenBank/DDBJ databases">
        <authorList>
            <person name="Oliw E.H."/>
        </authorList>
    </citation>
    <scope>NUCLEOTIDE SEQUENCE [LARGE SCALE GENOMIC DNA]</scope>
    <source>
        <strain evidence="10 11">KA00635</strain>
    </source>
</reference>
<dbReference type="SUPFAM" id="SSF52402">
    <property type="entry name" value="Adenine nucleotide alpha hydrolases-like"/>
    <property type="match status" value="1"/>
</dbReference>
<protein>
    <recommendedName>
        <fullName evidence="8">tRNA(Ile)-lysidine synthase</fullName>
        <ecNumber evidence="8">6.3.4.19</ecNumber>
    </recommendedName>
    <alternativeName>
        <fullName evidence="8">tRNA(Ile)-2-lysyl-cytidine synthase</fullName>
    </alternativeName>
    <alternativeName>
        <fullName evidence="8">tRNA(Ile)-lysidine synthetase</fullName>
    </alternativeName>
</protein>
<accession>A0A133Y0P9</accession>
<dbReference type="NCBIfam" id="TIGR02433">
    <property type="entry name" value="lysidine_TilS_C"/>
    <property type="match status" value="1"/>
</dbReference>
<dbReference type="GO" id="GO:0005737">
    <property type="term" value="C:cytoplasm"/>
    <property type="evidence" value="ECO:0007669"/>
    <property type="project" value="UniProtKB-SubCell"/>
</dbReference>
<dbReference type="EMBL" id="LSCQ01000038">
    <property type="protein sequence ID" value="KXB36759.1"/>
    <property type="molecule type" value="Genomic_DNA"/>
</dbReference>
<dbReference type="InterPro" id="IPR012795">
    <property type="entry name" value="tRNA_Ile_lys_synt_N"/>
</dbReference>
<dbReference type="EC" id="6.3.4.19" evidence="8"/>
<dbReference type="NCBIfam" id="TIGR02432">
    <property type="entry name" value="lysidine_TilS_N"/>
    <property type="match status" value="1"/>
</dbReference>
<dbReference type="PANTHER" id="PTHR43033:SF1">
    <property type="entry name" value="TRNA(ILE)-LYSIDINE SYNTHASE-RELATED"/>
    <property type="match status" value="1"/>
</dbReference>
<keyword evidence="5" id="KW-0547">Nucleotide-binding</keyword>
<keyword evidence="6" id="KW-0067">ATP-binding</keyword>
<dbReference type="Proteomes" id="UP000070422">
    <property type="component" value="Unassembled WGS sequence"/>
</dbReference>
<comment type="caution">
    <text evidence="8">Lacks conserved residue(s) required for the propagation of feature annotation.</text>
</comment>
<dbReference type="GO" id="GO:0006400">
    <property type="term" value="P:tRNA modification"/>
    <property type="evidence" value="ECO:0007669"/>
    <property type="project" value="UniProtKB-UniRule"/>
</dbReference>
<comment type="caution">
    <text evidence="10">The sequence shown here is derived from an EMBL/GenBank/DDBJ whole genome shotgun (WGS) entry which is preliminary data.</text>
</comment>
<keyword evidence="3 8" id="KW-0436">Ligase</keyword>
<comment type="catalytic activity">
    <reaction evidence="7 8">
        <text>cytidine(34) in tRNA(Ile2) + L-lysine + ATP = lysidine(34) in tRNA(Ile2) + AMP + diphosphate + H(+)</text>
        <dbReference type="Rhea" id="RHEA:43744"/>
        <dbReference type="Rhea" id="RHEA-COMP:10625"/>
        <dbReference type="Rhea" id="RHEA-COMP:10670"/>
        <dbReference type="ChEBI" id="CHEBI:15378"/>
        <dbReference type="ChEBI" id="CHEBI:30616"/>
        <dbReference type="ChEBI" id="CHEBI:32551"/>
        <dbReference type="ChEBI" id="CHEBI:33019"/>
        <dbReference type="ChEBI" id="CHEBI:82748"/>
        <dbReference type="ChEBI" id="CHEBI:83665"/>
        <dbReference type="ChEBI" id="CHEBI:456215"/>
        <dbReference type="EC" id="6.3.4.19"/>
    </reaction>
</comment>
<evidence type="ECO:0000256" key="8">
    <source>
        <dbReference type="HAMAP-Rule" id="MF_01161"/>
    </source>
</evidence>
<keyword evidence="4 8" id="KW-0819">tRNA processing</keyword>
<dbReference type="AlphaFoldDB" id="A0A133Y0P9"/>
<sequence length="471" mass="55495">MLLEKLSRQLEQFLQEEDADYFESQKPYALAVSTGVDSMALLKVMKHLFDRLNRSFFVIHINHRLRQESEEEQAYLIQYCQRESIDLVVRIWKHAPLKSNIEGQARWFRYRTFAHVLQEKGSLRLLTAHHADDQVETILMRFLDGYDLSSLQGIQKKSPLYTFPKAQILRPFLTESKLNFYQLVKEEGVTFYEDESNKDVHFKRNRFRQKILPYLEEESPHLREHLSQFAYDLQGILEFAQPAIENFCQEILTLKEGKWALDIESLKSLSDSQQRLALKQGLNKIAPEDFGSFGRRGQEQLLQFLKEGVPQGTFDLPGQWQVDKVYQCAYFYEPGQEASLFKAQVGLLKAGQTYWIDEKWGIAYGKTDLKEADLYLPEELGDQKLLVRHRQAGDYLFLPSGDRQKLRRYFINNKWPAKDRQEAWLLVLEDRWVIGILTASGEWKYRYPLFKVKEELSGWKIKSLKRACHNF</sequence>
<dbReference type="CDD" id="cd01992">
    <property type="entry name" value="TilS_N"/>
    <property type="match status" value="1"/>
</dbReference>
<comment type="function">
    <text evidence="8">Ligates lysine onto the cytidine present at position 34 of the AUA codon-specific tRNA(Ile) that contains the anticodon CAU, in an ATP-dependent manner. Cytidine is converted to lysidine, thus changing the amino acid specificity of the tRNA from methionine to isoleucine.</text>
</comment>
<comment type="subcellular location">
    <subcellularLocation>
        <location evidence="1 8">Cytoplasm</location>
    </subcellularLocation>
</comment>
<feature type="domain" description="tRNA(Ile)-lysidine/2-thiocytidine synthase N-terminal" evidence="9">
    <location>
        <begin position="29"/>
        <end position="209"/>
    </location>
</feature>
<dbReference type="InterPro" id="IPR011063">
    <property type="entry name" value="TilS/TtcA_N"/>
</dbReference>
<dbReference type="HAMAP" id="MF_01161">
    <property type="entry name" value="tRNA_Ile_lys_synt"/>
    <property type="match status" value="1"/>
</dbReference>
<dbReference type="InterPro" id="IPR012094">
    <property type="entry name" value="tRNA_Ile_lys_synt"/>
</dbReference>
<evidence type="ECO:0000256" key="4">
    <source>
        <dbReference type="ARBA" id="ARBA00022694"/>
    </source>
</evidence>
<gene>
    <name evidence="8" type="primary">tilS</name>
    <name evidence="10" type="ORF">HMPREF3187_00730</name>
</gene>
<dbReference type="PATRIC" id="fig|87541.4.peg.729"/>
<evidence type="ECO:0000313" key="10">
    <source>
        <dbReference type="EMBL" id="KXB36759.1"/>
    </source>
</evidence>
<dbReference type="Gene3D" id="3.30.465.60">
    <property type="match status" value="1"/>
</dbReference>
<evidence type="ECO:0000256" key="2">
    <source>
        <dbReference type="ARBA" id="ARBA00022490"/>
    </source>
</evidence>
<keyword evidence="2 8" id="KW-0963">Cytoplasm</keyword>
<dbReference type="InterPro" id="IPR012796">
    <property type="entry name" value="Lysidine-tRNA-synth_C"/>
</dbReference>
<comment type="similarity">
    <text evidence="8">Belongs to the tRNA(Ile)-lysidine synthase family.</text>
</comment>
<dbReference type="RefSeq" id="WP_060936713.1">
    <property type="nucleotide sequence ID" value="NZ_JASOZP010000007.1"/>
</dbReference>
<evidence type="ECO:0000256" key="5">
    <source>
        <dbReference type="ARBA" id="ARBA00022741"/>
    </source>
</evidence>
<evidence type="ECO:0000256" key="7">
    <source>
        <dbReference type="ARBA" id="ARBA00048539"/>
    </source>
</evidence>
<dbReference type="SUPFAM" id="SSF56037">
    <property type="entry name" value="PheT/TilS domain"/>
    <property type="match status" value="1"/>
</dbReference>
<name>A0A133Y0P9_9LACT</name>
<dbReference type="GO" id="GO:0032267">
    <property type="term" value="F:tRNA(Ile)-lysidine synthase activity"/>
    <property type="evidence" value="ECO:0007669"/>
    <property type="project" value="UniProtKB-EC"/>
</dbReference>
<dbReference type="Pfam" id="PF01171">
    <property type="entry name" value="ATP_bind_3"/>
    <property type="match status" value="1"/>
</dbReference>
<dbReference type="InterPro" id="IPR014729">
    <property type="entry name" value="Rossmann-like_a/b/a_fold"/>
</dbReference>
<evidence type="ECO:0000256" key="1">
    <source>
        <dbReference type="ARBA" id="ARBA00004496"/>
    </source>
</evidence>
<proteinExistence type="inferred from homology"/>
<organism evidence="10 11">
    <name type="scientific">Aerococcus christensenii</name>
    <dbReference type="NCBI Taxonomy" id="87541"/>
    <lineage>
        <taxon>Bacteria</taxon>
        <taxon>Bacillati</taxon>
        <taxon>Bacillota</taxon>
        <taxon>Bacilli</taxon>
        <taxon>Lactobacillales</taxon>
        <taxon>Aerococcaceae</taxon>
        <taxon>Aerococcus</taxon>
    </lineage>
</organism>
<evidence type="ECO:0000259" key="9">
    <source>
        <dbReference type="Pfam" id="PF01171"/>
    </source>
</evidence>
<dbReference type="Gene3D" id="3.40.50.620">
    <property type="entry name" value="HUPs"/>
    <property type="match status" value="1"/>
</dbReference>
<dbReference type="OrthoDB" id="9807403at2"/>
<evidence type="ECO:0000256" key="3">
    <source>
        <dbReference type="ARBA" id="ARBA00022598"/>
    </source>
</evidence>
<dbReference type="PANTHER" id="PTHR43033">
    <property type="entry name" value="TRNA(ILE)-LYSIDINE SYNTHASE-RELATED"/>
    <property type="match status" value="1"/>
</dbReference>